<gene>
    <name evidence="7" type="ORF">DLAC_01897</name>
</gene>
<feature type="transmembrane region" description="Helical" evidence="5">
    <location>
        <begin position="12"/>
        <end position="33"/>
    </location>
</feature>
<protein>
    <recommendedName>
        <fullName evidence="6">Sugar phosphate transporter domain-containing protein</fullName>
    </recommendedName>
</protein>
<dbReference type="Proteomes" id="UP000076078">
    <property type="component" value="Unassembled WGS sequence"/>
</dbReference>
<organism evidence="7 8">
    <name type="scientific">Tieghemostelium lacteum</name>
    <name type="common">Slime mold</name>
    <name type="synonym">Dictyostelium lacteum</name>
    <dbReference type="NCBI Taxonomy" id="361077"/>
    <lineage>
        <taxon>Eukaryota</taxon>
        <taxon>Amoebozoa</taxon>
        <taxon>Evosea</taxon>
        <taxon>Eumycetozoa</taxon>
        <taxon>Dictyostelia</taxon>
        <taxon>Dictyosteliales</taxon>
        <taxon>Raperosteliaceae</taxon>
        <taxon>Tieghemostelium</taxon>
    </lineage>
</organism>
<accession>A0A152A6W7</accession>
<dbReference type="STRING" id="361077.A0A152A6W7"/>
<evidence type="ECO:0000256" key="5">
    <source>
        <dbReference type="SAM" id="Phobius"/>
    </source>
</evidence>
<feature type="transmembrane region" description="Helical" evidence="5">
    <location>
        <begin position="189"/>
        <end position="210"/>
    </location>
</feature>
<feature type="transmembrane region" description="Helical" evidence="5">
    <location>
        <begin position="124"/>
        <end position="142"/>
    </location>
</feature>
<name>A0A152A6W7_TIELA</name>
<dbReference type="EMBL" id="LODT01000006">
    <property type="protein sequence ID" value="KYR01875.1"/>
    <property type="molecule type" value="Genomic_DNA"/>
</dbReference>
<dbReference type="InParanoid" id="A0A152A6W7"/>
<sequence length="264" mass="29546">MPLIEISWKDQFLKILLISLLFCTNIVFGNVSLRWVPVSFMQTIKSSVPLFTVVLQRFFFNKSFSKNIYLSMIPIVGGVGLASISEVNYNHFGFYSALASSIISALLAICSGLILKQQLNPINLLYYMTPTSLLMLLPFAYWSEYNDISTKWWPTMGASSSILILVISGVIAFLLNIFTFLVIKYTSPLTYTVSGNLKVIFSITISILIFRNEVSLINAVGCSIAVLGVIWYSQLKHDESVKLLAKNTLPSLDKVEKESLINKV</sequence>
<dbReference type="InterPro" id="IPR050186">
    <property type="entry name" value="TPT_transporter"/>
</dbReference>
<proteinExistence type="predicted"/>
<comment type="subcellular location">
    <subcellularLocation>
        <location evidence="1">Membrane</location>
        <topology evidence="1">Multi-pass membrane protein</topology>
    </subcellularLocation>
</comment>
<evidence type="ECO:0000256" key="2">
    <source>
        <dbReference type="ARBA" id="ARBA00022692"/>
    </source>
</evidence>
<evidence type="ECO:0000259" key="6">
    <source>
        <dbReference type="Pfam" id="PF03151"/>
    </source>
</evidence>
<dbReference type="SUPFAM" id="SSF103481">
    <property type="entry name" value="Multidrug resistance efflux transporter EmrE"/>
    <property type="match status" value="2"/>
</dbReference>
<evidence type="ECO:0000256" key="4">
    <source>
        <dbReference type="ARBA" id="ARBA00023136"/>
    </source>
</evidence>
<dbReference type="FunCoup" id="A0A152A6W7">
    <property type="interactions" value="317"/>
</dbReference>
<comment type="caution">
    <text evidence="7">The sequence shown here is derived from an EMBL/GenBank/DDBJ whole genome shotgun (WGS) entry which is preliminary data.</text>
</comment>
<dbReference type="AlphaFoldDB" id="A0A152A6W7"/>
<dbReference type="Pfam" id="PF03151">
    <property type="entry name" value="TPT"/>
    <property type="match status" value="1"/>
</dbReference>
<keyword evidence="2 5" id="KW-0812">Transmembrane</keyword>
<dbReference type="GO" id="GO:0016020">
    <property type="term" value="C:membrane"/>
    <property type="evidence" value="ECO:0007669"/>
    <property type="project" value="UniProtKB-SubCell"/>
</dbReference>
<evidence type="ECO:0000313" key="8">
    <source>
        <dbReference type="Proteomes" id="UP000076078"/>
    </source>
</evidence>
<feature type="domain" description="Sugar phosphate transporter" evidence="6">
    <location>
        <begin position="5"/>
        <end position="233"/>
    </location>
</feature>
<feature type="transmembrane region" description="Helical" evidence="5">
    <location>
        <begin position="216"/>
        <end position="233"/>
    </location>
</feature>
<dbReference type="InterPro" id="IPR004853">
    <property type="entry name" value="Sugar_P_trans_dom"/>
</dbReference>
<feature type="transmembrane region" description="Helical" evidence="5">
    <location>
        <begin position="162"/>
        <end position="182"/>
    </location>
</feature>
<feature type="transmembrane region" description="Helical" evidence="5">
    <location>
        <begin position="92"/>
        <end position="115"/>
    </location>
</feature>
<evidence type="ECO:0000256" key="3">
    <source>
        <dbReference type="ARBA" id="ARBA00022989"/>
    </source>
</evidence>
<reference evidence="7 8" key="1">
    <citation type="submission" date="2015-12" db="EMBL/GenBank/DDBJ databases">
        <title>Dictyostelia acquired genes for synthesis and detection of signals that induce cell-type specialization by lateral gene transfer from prokaryotes.</title>
        <authorList>
            <person name="Gloeckner G."/>
            <person name="Schaap P."/>
        </authorList>
    </citation>
    <scope>NUCLEOTIDE SEQUENCE [LARGE SCALE GENOMIC DNA]</scope>
    <source>
        <strain evidence="7 8">TK</strain>
    </source>
</reference>
<keyword evidence="3 5" id="KW-1133">Transmembrane helix</keyword>
<dbReference type="OMA" id="MAGLNKW"/>
<dbReference type="InterPro" id="IPR037185">
    <property type="entry name" value="EmrE-like"/>
</dbReference>
<feature type="transmembrane region" description="Helical" evidence="5">
    <location>
        <begin position="67"/>
        <end position="86"/>
    </location>
</feature>
<evidence type="ECO:0000256" key="1">
    <source>
        <dbReference type="ARBA" id="ARBA00004141"/>
    </source>
</evidence>
<evidence type="ECO:0000313" key="7">
    <source>
        <dbReference type="EMBL" id="KYR01875.1"/>
    </source>
</evidence>
<keyword evidence="8" id="KW-1185">Reference proteome</keyword>
<dbReference type="OrthoDB" id="16423at2759"/>
<dbReference type="PANTHER" id="PTHR11132">
    <property type="entry name" value="SOLUTE CARRIER FAMILY 35"/>
    <property type="match status" value="1"/>
</dbReference>
<keyword evidence="4 5" id="KW-0472">Membrane</keyword>